<dbReference type="NCBIfam" id="TIGR01484">
    <property type="entry name" value="HAD-SF-IIB"/>
    <property type="match status" value="1"/>
</dbReference>
<dbReference type="EC" id="3.1.3.-" evidence="1"/>
<dbReference type="EMBL" id="LT669839">
    <property type="protein sequence ID" value="SHD75866.1"/>
    <property type="molecule type" value="Genomic_DNA"/>
</dbReference>
<name>M1ZBV4_9FIRM</name>
<dbReference type="PROSITE" id="PS01228">
    <property type="entry name" value="COF_1"/>
    <property type="match status" value="1"/>
</dbReference>
<dbReference type="InterPro" id="IPR000150">
    <property type="entry name" value="Cof"/>
</dbReference>
<sequence length="275" mass="31337">MKYKLIAIDMDGTLLNSQNKISDRNRKVLFKAIEEGIYIVLSTGRILKSALYYGKTIGLDSPIIACNGALITCENGKDILYENPMDMASIKELVELTEESNFYYHFYNTNTFYSKETVGRMLKHYESYKDSLKKQQINLELFQNPMEILNKKSPIIYKFVIIEDDRDKLLKFRKKLEDIEGINISSSWYNNIEVMNEGVSKGSALKHLIEKLNIDKSEVVAIGDNENDISMFSMAGLAVGMKNGTESIEEHVHVITNTNDDDGVAKAIEEYVLNK</sequence>
<dbReference type="RefSeq" id="WP_005585192.1">
    <property type="nucleotide sequence ID" value="NZ_LT669839.1"/>
</dbReference>
<protein>
    <submittedName>
        <fullName evidence="1">Putative Uncharacterized phosphatase YwpJ</fullName>
        <ecNumber evidence="1">3.1.3.-</ecNumber>
    </submittedName>
</protein>
<dbReference type="Pfam" id="PF08282">
    <property type="entry name" value="Hydrolase_3"/>
    <property type="match status" value="1"/>
</dbReference>
<dbReference type="InterPro" id="IPR036412">
    <property type="entry name" value="HAD-like_sf"/>
</dbReference>
<dbReference type="SUPFAM" id="SSF56784">
    <property type="entry name" value="HAD-like"/>
    <property type="match status" value="1"/>
</dbReference>
<dbReference type="CDD" id="cd07516">
    <property type="entry name" value="HAD_Pase"/>
    <property type="match status" value="1"/>
</dbReference>
<dbReference type="Proteomes" id="UP000245423">
    <property type="component" value="Chromosome 1"/>
</dbReference>
<accession>M1ZBV4</accession>
<dbReference type="AlphaFoldDB" id="M1ZBV4"/>
<dbReference type="SFLD" id="SFLDG01140">
    <property type="entry name" value="C2.B:_Phosphomannomutase_and_P"/>
    <property type="match status" value="1"/>
</dbReference>
<organism evidence="1 2">
    <name type="scientific">[Clostridium] ultunense Esp</name>
    <dbReference type="NCBI Taxonomy" id="1288971"/>
    <lineage>
        <taxon>Bacteria</taxon>
        <taxon>Bacillati</taxon>
        <taxon>Bacillota</taxon>
        <taxon>Tissierellia</taxon>
        <taxon>Tissierellales</taxon>
        <taxon>Tepidimicrobiaceae</taxon>
        <taxon>Schnuerera</taxon>
    </lineage>
</organism>
<proteinExistence type="predicted"/>
<evidence type="ECO:0000313" key="1">
    <source>
        <dbReference type="EMBL" id="SHD75866.1"/>
    </source>
</evidence>
<dbReference type="Gene3D" id="3.30.1240.10">
    <property type="match status" value="1"/>
</dbReference>
<dbReference type="OrthoDB" id="9781413at2"/>
<dbReference type="NCBIfam" id="TIGR00099">
    <property type="entry name" value="Cof-subfamily"/>
    <property type="match status" value="1"/>
</dbReference>
<dbReference type="GO" id="GO:0005829">
    <property type="term" value="C:cytosol"/>
    <property type="evidence" value="ECO:0007669"/>
    <property type="project" value="TreeGrafter"/>
</dbReference>
<keyword evidence="1" id="KW-0378">Hydrolase</keyword>
<reference evidence="1 2" key="1">
    <citation type="submission" date="2016-11" db="EMBL/GenBank/DDBJ databases">
        <authorList>
            <person name="Manzoor S."/>
        </authorList>
    </citation>
    <scope>NUCLEOTIDE SEQUENCE [LARGE SCALE GENOMIC DNA]</scope>
    <source>
        <strain evidence="1">Clostridium ultunense strain Esp</strain>
    </source>
</reference>
<dbReference type="InterPro" id="IPR023214">
    <property type="entry name" value="HAD_sf"/>
</dbReference>
<dbReference type="PANTHER" id="PTHR10000">
    <property type="entry name" value="PHOSPHOSERINE PHOSPHATASE"/>
    <property type="match status" value="1"/>
</dbReference>
<dbReference type="GO" id="GO:0000287">
    <property type="term" value="F:magnesium ion binding"/>
    <property type="evidence" value="ECO:0007669"/>
    <property type="project" value="TreeGrafter"/>
</dbReference>
<dbReference type="SFLD" id="SFLDS00003">
    <property type="entry name" value="Haloacid_Dehalogenase"/>
    <property type="match status" value="1"/>
</dbReference>
<dbReference type="SFLD" id="SFLDG01144">
    <property type="entry name" value="C2.B.4:_PGP_Like"/>
    <property type="match status" value="1"/>
</dbReference>
<dbReference type="HOGENOM" id="CLU_044146_3_1_9"/>
<dbReference type="GO" id="GO:0016791">
    <property type="term" value="F:phosphatase activity"/>
    <property type="evidence" value="ECO:0007669"/>
    <property type="project" value="TreeGrafter"/>
</dbReference>
<keyword evidence="2" id="KW-1185">Reference proteome</keyword>
<evidence type="ECO:0000313" key="2">
    <source>
        <dbReference type="Proteomes" id="UP000245423"/>
    </source>
</evidence>
<gene>
    <name evidence="1" type="ORF">CUESP1_0478</name>
</gene>
<dbReference type="InterPro" id="IPR006379">
    <property type="entry name" value="HAD-SF_hydro_IIB"/>
</dbReference>
<dbReference type="PANTHER" id="PTHR10000:SF8">
    <property type="entry name" value="HAD SUPERFAMILY HYDROLASE-LIKE, TYPE 3"/>
    <property type="match status" value="1"/>
</dbReference>
<dbReference type="Gene3D" id="3.40.50.1000">
    <property type="entry name" value="HAD superfamily/HAD-like"/>
    <property type="match status" value="1"/>
</dbReference>